<dbReference type="AlphaFoldDB" id="A0A813GL67"/>
<dbReference type="Proteomes" id="UP000654075">
    <property type="component" value="Unassembled WGS sequence"/>
</dbReference>
<accession>A0A813GL67</accession>
<reference evidence="3" key="1">
    <citation type="submission" date="2021-02" db="EMBL/GenBank/DDBJ databases">
        <authorList>
            <person name="Dougan E. K."/>
            <person name="Rhodes N."/>
            <person name="Thang M."/>
            <person name="Chan C."/>
        </authorList>
    </citation>
    <scope>NUCLEOTIDE SEQUENCE</scope>
</reference>
<dbReference type="EMBL" id="CAJNNV010029078">
    <property type="protein sequence ID" value="CAE8626951.1"/>
    <property type="molecule type" value="Genomic_DNA"/>
</dbReference>
<proteinExistence type="predicted"/>
<dbReference type="EMBL" id="CAJNNW010032145">
    <property type="protein sequence ID" value="CAE8711306.1"/>
    <property type="molecule type" value="Genomic_DNA"/>
</dbReference>
<evidence type="ECO:0000256" key="1">
    <source>
        <dbReference type="SAM" id="SignalP"/>
    </source>
</evidence>
<keyword evidence="1" id="KW-0732">Signal</keyword>
<name>A0A813GL67_POLGL</name>
<organism evidence="3 5">
    <name type="scientific">Polarella glacialis</name>
    <name type="common">Dinoflagellate</name>
    <dbReference type="NCBI Taxonomy" id="89957"/>
    <lineage>
        <taxon>Eukaryota</taxon>
        <taxon>Sar</taxon>
        <taxon>Alveolata</taxon>
        <taxon>Dinophyceae</taxon>
        <taxon>Suessiales</taxon>
        <taxon>Suessiaceae</taxon>
        <taxon>Polarella</taxon>
    </lineage>
</organism>
<evidence type="ECO:0000313" key="3">
    <source>
        <dbReference type="EMBL" id="CAE8626951.1"/>
    </source>
</evidence>
<dbReference type="Proteomes" id="UP000626109">
    <property type="component" value="Unassembled WGS sequence"/>
</dbReference>
<protein>
    <submittedName>
        <fullName evidence="3">Uncharacterized protein</fullName>
    </submittedName>
</protein>
<feature type="chain" id="PRO_5036408866" evidence="1">
    <location>
        <begin position="19"/>
        <end position="151"/>
    </location>
</feature>
<evidence type="ECO:0000313" key="4">
    <source>
        <dbReference type="EMBL" id="CAE8711306.1"/>
    </source>
</evidence>
<keyword evidence="5" id="KW-1185">Reference proteome</keyword>
<gene>
    <name evidence="3" type="ORF">PGLA1383_LOCUS43825</name>
    <name evidence="2" type="ORF">PGLA1383_LOCUS9559</name>
    <name evidence="4" type="ORF">PGLA2088_LOCUS36402</name>
</gene>
<comment type="caution">
    <text evidence="3">The sequence shown here is derived from an EMBL/GenBank/DDBJ whole genome shotgun (WGS) entry which is preliminary data.</text>
</comment>
<feature type="signal peptide" evidence="1">
    <location>
        <begin position="1"/>
        <end position="18"/>
    </location>
</feature>
<sequence>MNVCTALMLLASLGHANADSIFRETFSAATCADDVKKYDKYYYTEKCTKVDDKSYTKAWCDDGPDYRWNSHTLKTRAARFTTSTGRLSTIPWLAPRMSTRPGSGTSSRAPRFPLVADLRVANSLPCQRWERALPLRGSWPSCWHSPSEALE</sequence>
<evidence type="ECO:0000313" key="5">
    <source>
        <dbReference type="Proteomes" id="UP000654075"/>
    </source>
</evidence>
<evidence type="ECO:0000313" key="2">
    <source>
        <dbReference type="EMBL" id="CAE8590846.1"/>
    </source>
</evidence>
<dbReference type="EMBL" id="CAJNNV010004510">
    <property type="protein sequence ID" value="CAE8590846.1"/>
    <property type="molecule type" value="Genomic_DNA"/>
</dbReference>